<reference evidence="1" key="1">
    <citation type="submission" date="2016-03" db="EMBL/GenBank/DDBJ databases">
        <authorList>
            <person name="Ploux O."/>
        </authorList>
    </citation>
    <scope>NUCLEOTIDE SEQUENCE</scope>
    <source>
        <strain evidence="1">UC10</strain>
    </source>
</reference>
<dbReference type="SUPFAM" id="SSF46785">
    <property type="entry name" value="Winged helix' DNA-binding domain"/>
    <property type="match status" value="1"/>
</dbReference>
<dbReference type="EMBL" id="FLQS01000001">
    <property type="protein sequence ID" value="SBS70694.1"/>
    <property type="molecule type" value="Genomic_DNA"/>
</dbReference>
<sequence>MPTATPPASGAPGRREDLLQLLRTGAGPRSIASLAEEMAVHPNTIRFHLDVLVRAGRVEQVIGDTTGPGRPPVLFQASRRMDPTGPTNYRLLANILSNYLAASAEDPISTAVTLGRSWAPSLVDGRQRRALPKSQEVTALTDILADLGFRPEPPTRRRSTDIRLRHCPFHDLVQTHGDTICALHLGLMQGALESMSGSVTVDRLDPFVEPDLCVAHLAPATTAGGAHGARRRHARGS</sequence>
<dbReference type="Gene3D" id="1.10.10.10">
    <property type="entry name" value="Winged helix-like DNA-binding domain superfamily/Winged helix DNA-binding domain"/>
    <property type="match status" value="1"/>
</dbReference>
<proteinExistence type="predicted"/>
<protein>
    <submittedName>
        <fullName evidence="1">Putative transcriptional regulator</fullName>
    </submittedName>
</protein>
<dbReference type="InterPro" id="IPR036388">
    <property type="entry name" value="WH-like_DNA-bd_sf"/>
</dbReference>
<gene>
    <name evidence="1" type="ORF">MHPYR_10269</name>
</gene>
<accession>A0A1Y5NWD3</accession>
<organism evidence="1">
    <name type="scientific">uncultured Mycobacterium sp</name>
    <dbReference type="NCBI Taxonomy" id="171292"/>
    <lineage>
        <taxon>Bacteria</taxon>
        <taxon>Bacillati</taxon>
        <taxon>Actinomycetota</taxon>
        <taxon>Actinomycetes</taxon>
        <taxon>Mycobacteriales</taxon>
        <taxon>Mycobacteriaceae</taxon>
        <taxon>Mycobacterium</taxon>
        <taxon>environmental samples</taxon>
    </lineage>
</organism>
<evidence type="ECO:0000313" key="1">
    <source>
        <dbReference type="EMBL" id="SBS70694.1"/>
    </source>
</evidence>
<name>A0A1Y5NWD3_9MYCO</name>
<dbReference type="Pfam" id="PF12840">
    <property type="entry name" value="HTH_20"/>
    <property type="match status" value="1"/>
</dbReference>
<dbReference type="AlphaFoldDB" id="A0A1Y5NWD3"/>
<dbReference type="InterPro" id="IPR036390">
    <property type="entry name" value="WH_DNA-bd_sf"/>
</dbReference>